<feature type="non-terminal residue" evidence="3">
    <location>
        <position position="149"/>
    </location>
</feature>
<protein>
    <submittedName>
        <fullName evidence="3">Uncharacterized protein</fullName>
    </submittedName>
</protein>
<feature type="non-terminal residue" evidence="3">
    <location>
        <position position="1"/>
    </location>
</feature>
<dbReference type="PANTHER" id="PTHR11679">
    <property type="entry name" value="VESICLE PROTEIN SORTING-ASSOCIATED"/>
    <property type="match status" value="1"/>
</dbReference>
<name>A0ABN9QX51_9DINO</name>
<reference evidence="3" key="1">
    <citation type="submission" date="2023-10" db="EMBL/GenBank/DDBJ databases">
        <authorList>
            <person name="Chen Y."/>
            <person name="Shah S."/>
            <person name="Dougan E. K."/>
            <person name="Thang M."/>
            <person name="Chan C."/>
        </authorList>
    </citation>
    <scope>NUCLEOTIDE SEQUENCE [LARGE SCALE GENOMIC DNA]</scope>
</reference>
<feature type="region of interest" description="Disordered" evidence="2">
    <location>
        <begin position="41"/>
        <end position="64"/>
    </location>
</feature>
<dbReference type="Pfam" id="PF00995">
    <property type="entry name" value="Sec1"/>
    <property type="match status" value="1"/>
</dbReference>
<comment type="similarity">
    <text evidence="1">Belongs to the STXBP/unc-18/SEC1 family.</text>
</comment>
<dbReference type="Proteomes" id="UP001189429">
    <property type="component" value="Unassembled WGS sequence"/>
</dbReference>
<feature type="compositionally biased region" description="Polar residues" evidence="2">
    <location>
        <begin position="41"/>
        <end position="52"/>
    </location>
</feature>
<dbReference type="EMBL" id="CAUYUJ010004474">
    <property type="protein sequence ID" value="CAK0809762.1"/>
    <property type="molecule type" value="Genomic_DNA"/>
</dbReference>
<organism evidence="3 4">
    <name type="scientific">Prorocentrum cordatum</name>
    <dbReference type="NCBI Taxonomy" id="2364126"/>
    <lineage>
        <taxon>Eukaryota</taxon>
        <taxon>Sar</taxon>
        <taxon>Alveolata</taxon>
        <taxon>Dinophyceae</taxon>
        <taxon>Prorocentrales</taxon>
        <taxon>Prorocentraceae</taxon>
        <taxon>Prorocentrum</taxon>
    </lineage>
</organism>
<accession>A0ABN9QX51</accession>
<evidence type="ECO:0000313" key="4">
    <source>
        <dbReference type="Proteomes" id="UP001189429"/>
    </source>
</evidence>
<sequence length="149" mass="16039">PELTEKKRSIDMHTNIATALLQEIKERDLANYYEMEDRFASQSTSTSVSQLEQLFPDSQRGSRDDKTRALMSLYLSKPSIPPAQLQALKEALTRAGGDEAGIAYLEHLSSIRNMMMPSAAAPTTSGPAGGSLGGALGSLANTFMSKGED</sequence>
<keyword evidence="4" id="KW-1185">Reference proteome</keyword>
<gene>
    <name evidence="3" type="ORF">PCOR1329_LOCUS14918</name>
</gene>
<comment type="caution">
    <text evidence="3">The sequence shown here is derived from an EMBL/GenBank/DDBJ whole genome shotgun (WGS) entry which is preliminary data.</text>
</comment>
<evidence type="ECO:0000256" key="2">
    <source>
        <dbReference type="SAM" id="MobiDB-lite"/>
    </source>
</evidence>
<proteinExistence type="inferred from homology"/>
<dbReference type="InterPro" id="IPR001619">
    <property type="entry name" value="Sec1-like"/>
</dbReference>
<dbReference type="InterPro" id="IPR036045">
    <property type="entry name" value="Sec1-like_sf"/>
</dbReference>
<dbReference type="SUPFAM" id="SSF56815">
    <property type="entry name" value="Sec1/munc18-like (SM) proteins"/>
    <property type="match status" value="1"/>
</dbReference>
<evidence type="ECO:0000313" key="3">
    <source>
        <dbReference type="EMBL" id="CAK0809762.1"/>
    </source>
</evidence>
<dbReference type="Gene3D" id="1.25.40.60">
    <property type="match status" value="1"/>
</dbReference>
<evidence type="ECO:0000256" key="1">
    <source>
        <dbReference type="ARBA" id="ARBA00009884"/>
    </source>
</evidence>